<accession>A0A382GI44</accession>
<evidence type="ECO:0000256" key="3">
    <source>
        <dbReference type="ARBA" id="ARBA00022692"/>
    </source>
</evidence>
<protein>
    <recommendedName>
        <fullName evidence="8">Permease YjgP/YjgQ family protein</fullName>
    </recommendedName>
</protein>
<evidence type="ECO:0000256" key="2">
    <source>
        <dbReference type="ARBA" id="ARBA00022475"/>
    </source>
</evidence>
<dbReference type="Pfam" id="PF03739">
    <property type="entry name" value="LptF_LptG"/>
    <property type="match status" value="1"/>
</dbReference>
<dbReference type="AlphaFoldDB" id="A0A382GI44"/>
<dbReference type="GO" id="GO:0015920">
    <property type="term" value="P:lipopolysaccharide transport"/>
    <property type="evidence" value="ECO:0007669"/>
    <property type="project" value="TreeGrafter"/>
</dbReference>
<feature type="transmembrane region" description="Helical" evidence="6">
    <location>
        <begin position="12"/>
        <end position="32"/>
    </location>
</feature>
<evidence type="ECO:0008006" key="8">
    <source>
        <dbReference type="Google" id="ProtNLM"/>
    </source>
</evidence>
<dbReference type="InterPro" id="IPR005495">
    <property type="entry name" value="LptG/LptF_permease"/>
</dbReference>
<sequence length="156" mass="17899">MISKYIASEFIRYFLLFLSAFVLMTMIGNFFGNLSGIFSDWFSFLVFIKETALLLPLLFELIIPITVLLATVSTFSTFNKNAELTAMRSSGIGGWRLAFPVLAISALIAVFAYLSQNYAYTWMHQTWVKPDNTARLMPLWKVGEEQSIFYFGDRRQ</sequence>
<evidence type="ECO:0000256" key="4">
    <source>
        <dbReference type="ARBA" id="ARBA00022989"/>
    </source>
</evidence>
<comment type="subcellular location">
    <subcellularLocation>
        <location evidence="1">Cell membrane</location>
        <topology evidence="1">Multi-pass membrane protein</topology>
    </subcellularLocation>
</comment>
<proteinExistence type="predicted"/>
<evidence type="ECO:0000256" key="1">
    <source>
        <dbReference type="ARBA" id="ARBA00004651"/>
    </source>
</evidence>
<feature type="transmembrane region" description="Helical" evidence="6">
    <location>
        <begin position="52"/>
        <end position="72"/>
    </location>
</feature>
<keyword evidence="2" id="KW-1003">Cell membrane</keyword>
<feature type="non-terminal residue" evidence="7">
    <location>
        <position position="156"/>
    </location>
</feature>
<organism evidence="7">
    <name type="scientific">marine metagenome</name>
    <dbReference type="NCBI Taxonomy" id="408172"/>
    <lineage>
        <taxon>unclassified sequences</taxon>
        <taxon>metagenomes</taxon>
        <taxon>ecological metagenomes</taxon>
    </lineage>
</organism>
<keyword evidence="3 6" id="KW-0812">Transmembrane</keyword>
<evidence type="ECO:0000256" key="5">
    <source>
        <dbReference type="ARBA" id="ARBA00023136"/>
    </source>
</evidence>
<feature type="transmembrane region" description="Helical" evidence="6">
    <location>
        <begin position="93"/>
        <end position="114"/>
    </location>
</feature>
<gene>
    <name evidence="7" type="ORF">METZ01_LOCUS227694</name>
</gene>
<dbReference type="EMBL" id="UINC01055678">
    <property type="protein sequence ID" value="SVB74840.1"/>
    <property type="molecule type" value="Genomic_DNA"/>
</dbReference>
<evidence type="ECO:0000313" key="7">
    <source>
        <dbReference type="EMBL" id="SVB74840.1"/>
    </source>
</evidence>
<name>A0A382GI44_9ZZZZ</name>
<dbReference type="PANTHER" id="PTHR33529">
    <property type="entry name" value="SLR0882 PROTEIN-RELATED"/>
    <property type="match status" value="1"/>
</dbReference>
<reference evidence="7" key="1">
    <citation type="submission" date="2018-05" db="EMBL/GenBank/DDBJ databases">
        <authorList>
            <person name="Lanie J.A."/>
            <person name="Ng W.-L."/>
            <person name="Kazmierczak K.M."/>
            <person name="Andrzejewski T.M."/>
            <person name="Davidsen T.M."/>
            <person name="Wayne K.J."/>
            <person name="Tettelin H."/>
            <person name="Glass J.I."/>
            <person name="Rusch D."/>
            <person name="Podicherti R."/>
            <person name="Tsui H.-C.T."/>
            <person name="Winkler M.E."/>
        </authorList>
    </citation>
    <scope>NUCLEOTIDE SEQUENCE</scope>
</reference>
<dbReference type="GO" id="GO:0043190">
    <property type="term" value="C:ATP-binding cassette (ABC) transporter complex"/>
    <property type="evidence" value="ECO:0007669"/>
    <property type="project" value="TreeGrafter"/>
</dbReference>
<keyword evidence="5 6" id="KW-0472">Membrane</keyword>
<keyword evidence="4 6" id="KW-1133">Transmembrane helix</keyword>
<evidence type="ECO:0000256" key="6">
    <source>
        <dbReference type="SAM" id="Phobius"/>
    </source>
</evidence>
<dbReference type="PANTHER" id="PTHR33529:SF6">
    <property type="entry name" value="YJGP_YJGQ FAMILY PERMEASE"/>
    <property type="match status" value="1"/>
</dbReference>